<sequence length="370" mass="40411">MQWADARCWPADPVHFWAPSAARQDHADHSWNDENGEYMSHSSLSTGQSTWTRNVTRMLVFSVLLIAVLVASLLLARTNAWMAKHNEANGRPDKHQHLSPMAAGVASRRSSGVGSWMRANASARIAVGPNSDTRKIFKPRAAHKAPTEEAETTEAVTSTLADMPARFSQTAKKRKFCGTFHFTFCGSPGHEFYFDASRGACLSVSDMKGAALCIRGANKFTSLASCDAACGSNADHVEPKCREAASFTECKSEDVVGPLWYYNGHRCEQWDFPGGLCPAANDSQGSLFATSEECRRTCHNEDSRTSRCIAPREVACVADMLKKPYFANLAASGAAERCLKATAKNLYGKLCLAGKNHFNTLETCRKACVH</sequence>
<organism evidence="3 4">
    <name type="scientific">Rhipicephalus microplus</name>
    <name type="common">Cattle tick</name>
    <name type="synonym">Boophilus microplus</name>
    <dbReference type="NCBI Taxonomy" id="6941"/>
    <lineage>
        <taxon>Eukaryota</taxon>
        <taxon>Metazoa</taxon>
        <taxon>Ecdysozoa</taxon>
        <taxon>Arthropoda</taxon>
        <taxon>Chelicerata</taxon>
        <taxon>Arachnida</taxon>
        <taxon>Acari</taxon>
        <taxon>Parasitiformes</taxon>
        <taxon>Ixodida</taxon>
        <taxon>Ixodoidea</taxon>
        <taxon>Ixodidae</taxon>
        <taxon>Rhipicephalinae</taxon>
        <taxon>Rhipicephalus</taxon>
        <taxon>Boophilus</taxon>
    </lineage>
</organism>
<evidence type="ECO:0000256" key="1">
    <source>
        <dbReference type="SAM" id="MobiDB-lite"/>
    </source>
</evidence>
<evidence type="ECO:0000256" key="2">
    <source>
        <dbReference type="SAM" id="Phobius"/>
    </source>
</evidence>
<dbReference type="VEuPathDB" id="VectorBase:LOC119164264"/>
<gene>
    <name evidence="3" type="ORF">HPB51_009579</name>
</gene>
<proteinExistence type="predicted"/>
<reference evidence="3" key="1">
    <citation type="journal article" date="2020" name="Cell">
        <title>Large-Scale Comparative Analyses of Tick Genomes Elucidate Their Genetic Diversity and Vector Capacities.</title>
        <authorList>
            <consortium name="Tick Genome and Microbiome Consortium (TIGMIC)"/>
            <person name="Jia N."/>
            <person name="Wang J."/>
            <person name="Shi W."/>
            <person name="Du L."/>
            <person name="Sun Y."/>
            <person name="Zhan W."/>
            <person name="Jiang J.F."/>
            <person name="Wang Q."/>
            <person name="Zhang B."/>
            <person name="Ji P."/>
            <person name="Bell-Sakyi L."/>
            <person name="Cui X.M."/>
            <person name="Yuan T.T."/>
            <person name="Jiang B.G."/>
            <person name="Yang W.F."/>
            <person name="Lam T.T."/>
            <person name="Chang Q.C."/>
            <person name="Ding S.J."/>
            <person name="Wang X.J."/>
            <person name="Zhu J.G."/>
            <person name="Ruan X.D."/>
            <person name="Zhao L."/>
            <person name="Wei J.T."/>
            <person name="Ye R.Z."/>
            <person name="Que T.C."/>
            <person name="Du C.H."/>
            <person name="Zhou Y.H."/>
            <person name="Cheng J.X."/>
            <person name="Dai P.F."/>
            <person name="Guo W.B."/>
            <person name="Han X.H."/>
            <person name="Huang E.J."/>
            <person name="Li L.F."/>
            <person name="Wei W."/>
            <person name="Gao Y.C."/>
            <person name="Liu J.Z."/>
            <person name="Shao H.Z."/>
            <person name="Wang X."/>
            <person name="Wang C.C."/>
            <person name="Yang T.C."/>
            <person name="Huo Q.B."/>
            <person name="Li W."/>
            <person name="Chen H.Y."/>
            <person name="Chen S.E."/>
            <person name="Zhou L.G."/>
            <person name="Ni X.B."/>
            <person name="Tian J.H."/>
            <person name="Sheng Y."/>
            <person name="Liu T."/>
            <person name="Pan Y.S."/>
            <person name="Xia L.Y."/>
            <person name="Li J."/>
            <person name="Zhao F."/>
            <person name="Cao W.C."/>
        </authorList>
    </citation>
    <scope>NUCLEOTIDE SEQUENCE</scope>
    <source>
        <strain evidence="3">Rmic-2018</strain>
    </source>
</reference>
<name>A0A9J6ESD9_RHIMP</name>
<accession>A0A9J6ESD9</accession>
<keyword evidence="2" id="KW-1133">Transmembrane helix</keyword>
<dbReference type="InterPro" id="IPR036880">
    <property type="entry name" value="Kunitz_BPTI_sf"/>
</dbReference>
<keyword evidence="2" id="KW-0472">Membrane</keyword>
<comment type="caution">
    <text evidence="3">The sequence shown here is derived from an EMBL/GenBank/DDBJ whole genome shotgun (WGS) entry which is preliminary data.</text>
</comment>
<reference evidence="3" key="2">
    <citation type="submission" date="2021-09" db="EMBL/GenBank/DDBJ databases">
        <authorList>
            <person name="Jia N."/>
            <person name="Wang J."/>
            <person name="Shi W."/>
            <person name="Du L."/>
            <person name="Sun Y."/>
            <person name="Zhan W."/>
            <person name="Jiang J."/>
            <person name="Wang Q."/>
            <person name="Zhang B."/>
            <person name="Ji P."/>
            <person name="Sakyi L.B."/>
            <person name="Cui X."/>
            <person name="Yuan T."/>
            <person name="Jiang B."/>
            <person name="Yang W."/>
            <person name="Lam T.T.-Y."/>
            <person name="Chang Q."/>
            <person name="Ding S."/>
            <person name="Wang X."/>
            <person name="Zhu J."/>
            <person name="Ruan X."/>
            <person name="Zhao L."/>
            <person name="Wei J."/>
            <person name="Que T."/>
            <person name="Du C."/>
            <person name="Cheng J."/>
            <person name="Dai P."/>
            <person name="Han X."/>
            <person name="Huang E."/>
            <person name="Gao Y."/>
            <person name="Liu J."/>
            <person name="Shao H."/>
            <person name="Ye R."/>
            <person name="Li L."/>
            <person name="Wei W."/>
            <person name="Wang X."/>
            <person name="Wang C."/>
            <person name="Huo Q."/>
            <person name="Li W."/>
            <person name="Guo W."/>
            <person name="Chen H."/>
            <person name="Chen S."/>
            <person name="Zhou L."/>
            <person name="Zhou L."/>
            <person name="Ni X."/>
            <person name="Tian J."/>
            <person name="Zhou Y."/>
            <person name="Sheng Y."/>
            <person name="Liu T."/>
            <person name="Pan Y."/>
            <person name="Xia L."/>
            <person name="Li J."/>
            <person name="Zhao F."/>
            <person name="Cao W."/>
        </authorList>
    </citation>
    <scope>NUCLEOTIDE SEQUENCE</scope>
    <source>
        <strain evidence="3">Rmic-2018</strain>
        <tissue evidence="3">Larvae</tissue>
    </source>
</reference>
<feature type="region of interest" description="Disordered" evidence="1">
    <location>
        <begin position="136"/>
        <end position="155"/>
    </location>
</feature>
<keyword evidence="2" id="KW-0812">Transmembrane</keyword>
<dbReference type="Proteomes" id="UP000821866">
    <property type="component" value="Chromosome 10"/>
</dbReference>
<dbReference type="GO" id="GO:0004867">
    <property type="term" value="F:serine-type endopeptidase inhibitor activity"/>
    <property type="evidence" value="ECO:0007669"/>
    <property type="project" value="InterPro"/>
</dbReference>
<evidence type="ECO:0000313" key="4">
    <source>
        <dbReference type="Proteomes" id="UP000821866"/>
    </source>
</evidence>
<dbReference type="EMBL" id="JABSTU010000002">
    <property type="protein sequence ID" value="KAH8037226.1"/>
    <property type="molecule type" value="Genomic_DNA"/>
</dbReference>
<evidence type="ECO:0000313" key="3">
    <source>
        <dbReference type="EMBL" id="KAH8037226.1"/>
    </source>
</evidence>
<feature type="transmembrane region" description="Helical" evidence="2">
    <location>
        <begin position="58"/>
        <end position="76"/>
    </location>
</feature>
<dbReference type="Gene3D" id="4.10.410.10">
    <property type="entry name" value="Pancreatic trypsin inhibitor Kunitz domain"/>
    <property type="match status" value="1"/>
</dbReference>
<keyword evidence="4" id="KW-1185">Reference proteome</keyword>
<dbReference type="AlphaFoldDB" id="A0A9J6ESD9"/>
<protein>
    <submittedName>
        <fullName evidence="3">Uncharacterized protein</fullName>
    </submittedName>
</protein>